<evidence type="ECO:0000313" key="2">
    <source>
        <dbReference type="Proteomes" id="UP000782312"/>
    </source>
</evidence>
<proteinExistence type="predicted"/>
<organism evidence="1 2">
    <name type="scientific">Tectimicrobiota bacterium</name>
    <dbReference type="NCBI Taxonomy" id="2528274"/>
    <lineage>
        <taxon>Bacteria</taxon>
        <taxon>Pseudomonadati</taxon>
        <taxon>Nitrospinota/Tectimicrobiota group</taxon>
        <taxon>Candidatus Tectimicrobiota</taxon>
    </lineage>
</organism>
<dbReference type="AlphaFoldDB" id="A0A932HVZ6"/>
<protein>
    <submittedName>
        <fullName evidence="1">Uncharacterized protein</fullName>
    </submittedName>
</protein>
<sequence length="302" mass="31697">MPIGADVSAQYTEEAVGGGHPTKARVIDRLALVEHHVDGKHNASKLPVGCGGYFRQSTATECRLERSTSPGNLWGDAIPFNPVSGDPYFLPLGAAKTISNAGLAANTAYYAYAYDNSGVVALELSAAAPDLTTNKLPIKTGDVTRTLVGMARTDASVQFVDTAAQRFVISFWNRVKRAAASDISIASTPNAVWTSLNNLQVLAFAGDAFEHRASGFQYNDTAGHTSNVTLSKDPTIAGTGASTFPNSLFNSPAGGNPAGFGLERLEAAAANGVQDSFLFIRKTTGSGLATVGQVRHEIVFWG</sequence>
<comment type="caution">
    <text evidence="1">The sequence shown here is derived from an EMBL/GenBank/DDBJ whole genome shotgun (WGS) entry which is preliminary data.</text>
</comment>
<name>A0A932HVZ6_UNCTE</name>
<dbReference type="EMBL" id="JACPUR010000009">
    <property type="protein sequence ID" value="MBI3126704.1"/>
    <property type="molecule type" value="Genomic_DNA"/>
</dbReference>
<evidence type="ECO:0000313" key="1">
    <source>
        <dbReference type="EMBL" id="MBI3126704.1"/>
    </source>
</evidence>
<dbReference type="Proteomes" id="UP000782312">
    <property type="component" value="Unassembled WGS sequence"/>
</dbReference>
<accession>A0A932HVZ6</accession>
<reference evidence="1" key="1">
    <citation type="submission" date="2020-07" db="EMBL/GenBank/DDBJ databases">
        <title>Huge and variable diversity of episymbiotic CPR bacteria and DPANN archaea in groundwater ecosystems.</title>
        <authorList>
            <person name="He C.Y."/>
            <person name="Keren R."/>
            <person name="Whittaker M."/>
            <person name="Farag I.F."/>
            <person name="Doudna J."/>
            <person name="Cate J.H.D."/>
            <person name="Banfield J.F."/>
        </authorList>
    </citation>
    <scope>NUCLEOTIDE SEQUENCE</scope>
    <source>
        <strain evidence="1">NC_groundwater_763_Ag_S-0.2um_68_21</strain>
    </source>
</reference>
<gene>
    <name evidence="1" type="ORF">HYZ11_03770</name>
</gene>